<evidence type="ECO:0000313" key="3">
    <source>
        <dbReference type="Proteomes" id="UP000639643"/>
    </source>
</evidence>
<evidence type="ECO:0000256" key="1">
    <source>
        <dbReference type="SAM" id="Phobius"/>
    </source>
</evidence>
<reference evidence="2" key="1">
    <citation type="journal article" date="2020" name="Phytopathology">
        <title>Genome Sequence Resources of Colletotrichum truncatum, C. plurivorum, C. musicola, and C. sojae: Four Species Pathogenic to Soybean (Glycine max).</title>
        <authorList>
            <person name="Rogerio F."/>
            <person name="Boufleur T.R."/>
            <person name="Ciampi-Guillardi M."/>
            <person name="Sukno S.A."/>
            <person name="Thon M.R."/>
            <person name="Massola Junior N.S."/>
            <person name="Baroncelli R."/>
        </authorList>
    </citation>
    <scope>NUCLEOTIDE SEQUENCE</scope>
    <source>
        <strain evidence="2">LFN0074</strain>
    </source>
</reference>
<sequence>MFISFKNCSHTPYQGPLNETISQLTNSGVMDKAPEMFSTETTHTVDKVHKIILLIVFALILLLAMVAGAGIASCIGVILYSRKGRRAENLSIVHADGSRDVELGVRDRTRTRLSGHSFAEVETALQYPPAVARGRF</sequence>
<gene>
    <name evidence="2" type="ORF">CMUS01_05343</name>
</gene>
<dbReference type="AlphaFoldDB" id="A0A8H6KS20"/>
<name>A0A8H6KS20_9PEZI</name>
<feature type="transmembrane region" description="Helical" evidence="1">
    <location>
        <begin position="51"/>
        <end position="80"/>
    </location>
</feature>
<keyword evidence="3" id="KW-1185">Reference proteome</keyword>
<comment type="caution">
    <text evidence="2">The sequence shown here is derived from an EMBL/GenBank/DDBJ whole genome shotgun (WGS) entry which is preliminary data.</text>
</comment>
<keyword evidence="1" id="KW-1133">Transmembrane helix</keyword>
<proteinExistence type="predicted"/>
<evidence type="ECO:0000313" key="2">
    <source>
        <dbReference type="EMBL" id="KAF6836639.1"/>
    </source>
</evidence>
<keyword evidence="1" id="KW-0472">Membrane</keyword>
<protein>
    <submittedName>
        <fullName evidence="2">Uncharacterized protein</fullName>
    </submittedName>
</protein>
<dbReference type="Proteomes" id="UP000639643">
    <property type="component" value="Unassembled WGS sequence"/>
</dbReference>
<accession>A0A8H6KS20</accession>
<dbReference type="EMBL" id="WIGM01000157">
    <property type="protein sequence ID" value="KAF6836639.1"/>
    <property type="molecule type" value="Genomic_DNA"/>
</dbReference>
<keyword evidence="1" id="KW-0812">Transmembrane</keyword>
<organism evidence="2 3">
    <name type="scientific">Colletotrichum musicola</name>
    <dbReference type="NCBI Taxonomy" id="2175873"/>
    <lineage>
        <taxon>Eukaryota</taxon>
        <taxon>Fungi</taxon>
        <taxon>Dikarya</taxon>
        <taxon>Ascomycota</taxon>
        <taxon>Pezizomycotina</taxon>
        <taxon>Sordariomycetes</taxon>
        <taxon>Hypocreomycetidae</taxon>
        <taxon>Glomerellales</taxon>
        <taxon>Glomerellaceae</taxon>
        <taxon>Colletotrichum</taxon>
        <taxon>Colletotrichum orchidearum species complex</taxon>
    </lineage>
</organism>